<dbReference type="Pfam" id="PF06486">
    <property type="entry name" value="DUF1093"/>
    <property type="match status" value="1"/>
</dbReference>
<comment type="caution">
    <text evidence="1">The sequence shown here is derived from an EMBL/GenBank/DDBJ whole genome shotgun (WGS) entry which is preliminary data.</text>
</comment>
<evidence type="ECO:0000313" key="2">
    <source>
        <dbReference type="Proteomes" id="UP000064189"/>
    </source>
</evidence>
<dbReference type="SUPFAM" id="SSF159121">
    <property type="entry name" value="BC4932-like"/>
    <property type="match status" value="1"/>
</dbReference>
<dbReference type="NCBIfam" id="TIGR01655">
    <property type="entry name" value="yxeA_fam"/>
    <property type="match status" value="1"/>
</dbReference>
<proteinExistence type="predicted"/>
<dbReference type="Proteomes" id="UP000064189">
    <property type="component" value="Unassembled WGS sequence"/>
</dbReference>
<name>A0A109MUJ7_9BACI</name>
<dbReference type="Gene3D" id="2.40.50.480">
    <property type="match status" value="1"/>
</dbReference>
<evidence type="ECO:0000313" key="1">
    <source>
        <dbReference type="EMBL" id="KWW15463.1"/>
    </source>
</evidence>
<reference evidence="1 2" key="1">
    <citation type="submission" date="2015-11" db="EMBL/GenBank/DDBJ databases">
        <title>Genome Sequence of Bacillus simplex strain VanAntwerpen2.</title>
        <authorList>
            <person name="Couger M.B."/>
        </authorList>
    </citation>
    <scope>NUCLEOTIDE SEQUENCE [LARGE SCALE GENOMIC DNA]</scope>
    <source>
        <strain evidence="1 2">VanAntwerpen02</strain>
    </source>
</reference>
<dbReference type="AlphaFoldDB" id="A0A109MUJ7"/>
<organism evidence="1 2">
    <name type="scientific">Peribacillus simplex</name>
    <dbReference type="NCBI Taxonomy" id="1478"/>
    <lineage>
        <taxon>Bacteria</taxon>
        <taxon>Bacillati</taxon>
        <taxon>Bacillota</taxon>
        <taxon>Bacilli</taxon>
        <taxon>Bacillales</taxon>
        <taxon>Bacillaceae</taxon>
        <taxon>Peribacillus</taxon>
    </lineage>
</organism>
<gene>
    <name evidence="1" type="ORF">AS888_07980</name>
</gene>
<keyword evidence="2" id="KW-1185">Reference proteome</keyword>
<dbReference type="EMBL" id="LNNH01000039">
    <property type="protein sequence ID" value="KWW15463.1"/>
    <property type="molecule type" value="Genomic_DNA"/>
</dbReference>
<dbReference type="PANTHER" id="PTHR36433">
    <property type="entry name" value="HYPOTHETICAL CYTOSOLIC PROTEIN"/>
    <property type="match status" value="1"/>
</dbReference>
<sequence length="119" mass="13645">MKKFLMIVGILFILGAAGVFALTKLDFNRMNADNYYLQITEDGTQHEHKLDDGSVMTSYSYKLEATNADGETETLEFTAQKNLRKDAYLKVYVKDEDQVSSYDEVTFEEIPKKAQEKLK</sequence>
<accession>A0A109MUJ7</accession>
<dbReference type="InterPro" id="IPR006542">
    <property type="entry name" value="DUF1093"/>
</dbReference>
<dbReference type="RefSeq" id="WP_061143551.1">
    <property type="nucleotide sequence ID" value="NZ_LNNH01000039.1"/>
</dbReference>
<protein>
    <recommendedName>
        <fullName evidence="3">YxeA family protein</fullName>
    </recommendedName>
</protein>
<evidence type="ECO:0008006" key="3">
    <source>
        <dbReference type="Google" id="ProtNLM"/>
    </source>
</evidence>
<dbReference type="PANTHER" id="PTHR36433:SF2">
    <property type="entry name" value="YXEA FAMILY PROTEIN"/>
    <property type="match status" value="1"/>
</dbReference>
<dbReference type="InterPro" id="IPR036166">
    <property type="entry name" value="YxeA-like_sf"/>
</dbReference>